<dbReference type="OrthoDB" id="551431at2759"/>
<dbReference type="EMBL" id="JH795856">
    <property type="protein sequence ID" value="EJU05778.1"/>
    <property type="molecule type" value="Genomic_DNA"/>
</dbReference>
<dbReference type="InterPro" id="IPR012942">
    <property type="entry name" value="SRR1-like"/>
</dbReference>
<dbReference type="PANTHER" id="PTHR28626">
    <property type="entry name" value="SRR1-LIKE PROTEIN"/>
    <property type="match status" value="1"/>
</dbReference>
<dbReference type="HOGENOM" id="CLU_062516_2_0_1"/>
<dbReference type="InterPro" id="IPR040044">
    <property type="entry name" value="SRR1L"/>
</dbReference>
<proteinExistence type="inferred from homology"/>
<gene>
    <name evidence="3" type="ORF">DACRYDRAFT_20160</name>
</gene>
<dbReference type="AlphaFoldDB" id="M5GGN1"/>
<comment type="similarity">
    <text evidence="1">Belongs to the SRR1 family.</text>
</comment>
<organism evidence="3 4">
    <name type="scientific">Dacryopinax primogenitus (strain DJM 731)</name>
    <name type="common">Brown rot fungus</name>
    <dbReference type="NCBI Taxonomy" id="1858805"/>
    <lineage>
        <taxon>Eukaryota</taxon>
        <taxon>Fungi</taxon>
        <taxon>Dikarya</taxon>
        <taxon>Basidiomycota</taxon>
        <taxon>Agaricomycotina</taxon>
        <taxon>Dacrymycetes</taxon>
        <taxon>Dacrymycetales</taxon>
        <taxon>Dacrymycetaceae</taxon>
        <taxon>Dacryopinax</taxon>
    </lineage>
</organism>
<keyword evidence="4" id="KW-1185">Reference proteome</keyword>
<dbReference type="OMA" id="VVTRKKW"/>
<sequence length="219" mass="25218">MAEVERALEKGDWYQAFLGVLETFESQCTIKPTRVLCLGLGSPTDWSPAQYQLALLMRLCQHFNIPLERAEVFDPVFTEEDEDYLRSVGLTVPSEDKDARYELLEPTLVYMPHCDLIYYNYLLEENWSAERLGNLLMLGNNLEDYVTMGPMKRLRVKGPLVEKIVPYINATSFPPKFELESGAFNDTQFQFVKLSELPSKGDDFWKLDARETERTAIPA</sequence>
<reference evidence="3 4" key="1">
    <citation type="journal article" date="2012" name="Science">
        <title>The Paleozoic origin of enzymatic lignin decomposition reconstructed from 31 fungal genomes.</title>
        <authorList>
            <person name="Floudas D."/>
            <person name="Binder M."/>
            <person name="Riley R."/>
            <person name="Barry K."/>
            <person name="Blanchette R.A."/>
            <person name="Henrissat B."/>
            <person name="Martinez A.T."/>
            <person name="Otillar R."/>
            <person name="Spatafora J.W."/>
            <person name="Yadav J.S."/>
            <person name="Aerts A."/>
            <person name="Benoit I."/>
            <person name="Boyd A."/>
            <person name="Carlson A."/>
            <person name="Copeland A."/>
            <person name="Coutinho P.M."/>
            <person name="de Vries R.P."/>
            <person name="Ferreira P."/>
            <person name="Findley K."/>
            <person name="Foster B."/>
            <person name="Gaskell J."/>
            <person name="Glotzer D."/>
            <person name="Gorecki P."/>
            <person name="Heitman J."/>
            <person name="Hesse C."/>
            <person name="Hori C."/>
            <person name="Igarashi K."/>
            <person name="Jurgens J.A."/>
            <person name="Kallen N."/>
            <person name="Kersten P."/>
            <person name="Kohler A."/>
            <person name="Kuees U."/>
            <person name="Kumar T.K.A."/>
            <person name="Kuo A."/>
            <person name="LaButti K."/>
            <person name="Larrondo L.F."/>
            <person name="Lindquist E."/>
            <person name="Ling A."/>
            <person name="Lombard V."/>
            <person name="Lucas S."/>
            <person name="Lundell T."/>
            <person name="Martin R."/>
            <person name="McLaughlin D.J."/>
            <person name="Morgenstern I."/>
            <person name="Morin E."/>
            <person name="Murat C."/>
            <person name="Nagy L.G."/>
            <person name="Nolan M."/>
            <person name="Ohm R.A."/>
            <person name="Patyshakuliyeva A."/>
            <person name="Rokas A."/>
            <person name="Ruiz-Duenas F.J."/>
            <person name="Sabat G."/>
            <person name="Salamov A."/>
            <person name="Samejima M."/>
            <person name="Schmutz J."/>
            <person name="Slot J.C."/>
            <person name="St John F."/>
            <person name="Stenlid J."/>
            <person name="Sun H."/>
            <person name="Sun S."/>
            <person name="Syed K."/>
            <person name="Tsang A."/>
            <person name="Wiebenga A."/>
            <person name="Young D."/>
            <person name="Pisabarro A."/>
            <person name="Eastwood D.C."/>
            <person name="Martin F."/>
            <person name="Cullen D."/>
            <person name="Grigoriev I.V."/>
            <person name="Hibbett D.S."/>
        </authorList>
    </citation>
    <scope>NUCLEOTIDE SEQUENCE [LARGE SCALE GENOMIC DNA]</scope>
    <source>
        <strain evidence="3 4">DJM-731 SS1</strain>
    </source>
</reference>
<evidence type="ECO:0000259" key="2">
    <source>
        <dbReference type="Pfam" id="PF07985"/>
    </source>
</evidence>
<dbReference type="RefSeq" id="XP_040632672.1">
    <property type="nucleotide sequence ID" value="XM_040771823.1"/>
</dbReference>
<dbReference type="PANTHER" id="PTHR28626:SF3">
    <property type="entry name" value="SRR1-LIKE PROTEIN"/>
    <property type="match status" value="1"/>
</dbReference>
<dbReference type="GeneID" id="63686885"/>
<dbReference type="Proteomes" id="UP000030653">
    <property type="component" value="Unassembled WGS sequence"/>
</dbReference>
<dbReference type="GO" id="GO:0005634">
    <property type="term" value="C:nucleus"/>
    <property type="evidence" value="ECO:0007669"/>
    <property type="project" value="TreeGrafter"/>
</dbReference>
<accession>M5GGN1</accession>
<evidence type="ECO:0000256" key="1">
    <source>
        <dbReference type="ARBA" id="ARBA00009856"/>
    </source>
</evidence>
<feature type="domain" description="SRR1-like" evidence="2">
    <location>
        <begin position="28"/>
        <end position="191"/>
    </location>
</feature>
<protein>
    <submittedName>
        <fullName evidence="3">SRR1-domain-containing protein</fullName>
    </submittedName>
</protein>
<evidence type="ECO:0000313" key="3">
    <source>
        <dbReference type="EMBL" id="EJU05778.1"/>
    </source>
</evidence>
<dbReference type="GO" id="GO:0005737">
    <property type="term" value="C:cytoplasm"/>
    <property type="evidence" value="ECO:0007669"/>
    <property type="project" value="TreeGrafter"/>
</dbReference>
<evidence type="ECO:0000313" key="4">
    <source>
        <dbReference type="Proteomes" id="UP000030653"/>
    </source>
</evidence>
<dbReference type="Pfam" id="PF07985">
    <property type="entry name" value="SRR1"/>
    <property type="match status" value="1"/>
</dbReference>
<name>M5GGN1_DACPD</name>